<evidence type="ECO:0000313" key="1">
    <source>
        <dbReference type="EMBL" id="SPO05238.1"/>
    </source>
</evidence>
<evidence type="ECO:0000313" key="2">
    <source>
        <dbReference type="Proteomes" id="UP001187682"/>
    </source>
</evidence>
<keyword evidence="2" id="KW-1185">Reference proteome</keyword>
<proteinExistence type="predicted"/>
<reference evidence="1" key="1">
    <citation type="submission" date="2018-03" db="EMBL/GenBank/DDBJ databases">
        <authorList>
            <person name="Guldener U."/>
        </authorList>
    </citation>
    <scope>NUCLEOTIDE SEQUENCE</scope>
</reference>
<protein>
    <submittedName>
        <fullName evidence="1">Uncharacterized protein</fullName>
    </submittedName>
</protein>
<organism evidence="1 2">
    <name type="scientific">Cephalotrichum gorgonifer</name>
    <dbReference type="NCBI Taxonomy" id="2041049"/>
    <lineage>
        <taxon>Eukaryota</taxon>
        <taxon>Fungi</taxon>
        <taxon>Dikarya</taxon>
        <taxon>Ascomycota</taxon>
        <taxon>Pezizomycotina</taxon>
        <taxon>Sordariomycetes</taxon>
        <taxon>Hypocreomycetidae</taxon>
        <taxon>Microascales</taxon>
        <taxon>Microascaceae</taxon>
        <taxon>Cephalotrichum</taxon>
    </lineage>
</organism>
<sequence length="61" mass="6919">MDPAPDDSWSVDANVGDPAVDELPQTWYQEYQELYMVRLSELFDFEAYACGPQDEEGKGLS</sequence>
<gene>
    <name evidence="1" type="ORF">DNG_07925</name>
</gene>
<dbReference type="Proteomes" id="UP001187682">
    <property type="component" value="Unassembled WGS sequence"/>
</dbReference>
<name>A0AAE8N4R1_9PEZI</name>
<comment type="caution">
    <text evidence="1">The sequence shown here is derived from an EMBL/GenBank/DDBJ whole genome shotgun (WGS) entry which is preliminary data.</text>
</comment>
<accession>A0AAE8N4R1</accession>
<dbReference type="EMBL" id="ONZQ02000012">
    <property type="protein sequence ID" value="SPO05238.1"/>
    <property type="molecule type" value="Genomic_DNA"/>
</dbReference>
<dbReference type="AlphaFoldDB" id="A0AAE8N4R1"/>